<protein>
    <submittedName>
        <fullName evidence="1">Uncharacterized protein</fullName>
    </submittedName>
</protein>
<reference evidence="1" key="1">
    <citation type="submission" date="2014-12" db="EMBL/GenBank/DDBJ databases">
        <title>Insight into the proteome of Arion vulgaris.</title>
        <authorList>
            <person name="Aradska J."/>
            <person name="Bulat T."/>
            <person name="Smidak R."/>
            <person name="Sarate P."/>
            <person name="Gangsoo J."/>
            <person name="Sialana F."/>
            <person name="Bilban M."/>
            <person name="Lubec G."/>
        </authorList>
    </citation>
    <scope>NUCLEOTIDE SEQUENCE</scope>
    <source>
        <tissue evidence="1">Skin</tissue>
    </source>
</reference>
<evidence type="ECO:0000313" key="1">
    <source>
        <dbReference type="EMBL" id="CEK50965.1"/>
    </source>
</evidence>
<dbReference type="EMBL" id="HACG01004100">
    <property type="protein sequence ID" value="CEK50965.1"/>
    <property type="molecule type" value="Transcribed_RNA"/>
</dbReference>
<name>A0A0B6Y667_9EUPU</name>
<sequence length="101" mass="11241">RFPEAPDYNGLTDEELRNMEGQQREAIIARLGALENIQTLLNAAVMQFDQYKLIPEVQAQLNATHVNINPPPPNVDEQVVNTEAQTGENLPTNIHVVAENP</sequence>
<proteinExistence type="predicted"/>
<dbReference type="AlphaFoldDB" id="A0A0B6Y667"/>
<organism evidence="1">
    <name type="scientific">Arion vulgaris</name>
    <dbReference type="NCBI Taxonomy" id="1028688"/>
    <lineage>
        <taxon>Eukaryota</taxon>
        <taxon>Metazoa</taxon>
        <taxon>Spiralia</taxon>
        <taxon>Lophotrochozoa</taxon>
        <taxon>Mollusca</taxon>
        <taxon>Gastropoda</taxon>
        <taxon>Heterobranchia</taxon>
        <taxon>Euthyneura</taxon>
        <taxon>Panpulmonata</taxon>
        <taxon>Eupulmonata</taxon>
        <taxon>Stylommatophora</taxon>
        <taxon>Helicina</taxon>
        <taxon>Arionoidea</taxon>
        <taxon>Arionidae</taxon>
        <taxon>Arion</taxon>
    </lineage>
</organism>
<feature type="non-terminal residue" evidence="1">
    <location>
        <position position="101"/>
    </location>
</feature>
<gene>
    <name evidence="1" type="primary">ORF12123</name>
</gene>
<feature type="non-terminal residue" evidence="1">
    <location>
        <position position="1"/>
    </location>
</feature>
<accession>A0A0B6Y667</accession>